<proteinExistence type="predicted"/>
<sequence>MATKTDANFAHLLTAIDGYIEMNPDDSSMVELRILVQADRTALQNELLLLQQKRSAVDEITSSRANSSPSKQKRREWDEAFRFYVVQFDAVRAFLQSLTSSTHLKRLKRVLGPEYLADMERDLVLPR</sequence>
<dbReference type="AlphaFoldDB" id="A0A183CMT8"/>
<reference evidence="1" key="2">
    <citation type="submission" date="2014-05" db="EMBL/GenBank/DDBJ databases">
        <title>The genome and life-stage specific transcriptomes of Globodera pallida elucidate key aspects of plant parasitism by a cyst nematode.</title>
        <authorList>
            <person name="Cotton J.A."/>
            <person name="Lilley C.J."/>
            <person name="Jones L.M."/>
            <person name="Kikuchi T."/>
            <person name="Reid A.J."/>
            <person name="Thorpe P."/>
            <person name="Tsai I.J."/>
            <person name="Beasley H."/>
            <person name="Blok V."/>
            <person name="Cock P.J.A."/>
            <person name="Van den Akker S.E."/>
            <person name="Holroyd N."/>
            <person name="Hunt M."/>
            <person name="Mantelin S."/>
            <person name="Naghra H."/>
            <person name="Pain A."/>
            <person name="Palomares-Rius J.E."/>
            <person name="Zarowiecki M."/>
            <person name="Berriman M."/>
            <person name="Jones J.T."/>
            <person name="Urwin P.E."/>
        </authorList>
    </citation>
    <scope>NUCLEOTIDE SEQUENCE [LARGE SCALE GENOMIC DNA]</scope>
    <source>
        <strain evidence="1">Lindley</strain>
    </source>
</reference>
<protein>
    <submittedName>
        <fullName evidence="2">V-type proton ATPase subunit a</fullName>
    </submittedName>
</protein>
<organism evidence="1 2">
    <name type="scientific">Globodera pallida</name>
    <name type="common">Potato cyst nematode worm</name>
    <name type="synonym">Heterodera pallida</name>
    <dbReference type="NCBI Taxonomy" id="36090"/>
    <lineage>
        <taxon>Eukaryota</taxon>
        <taxon>Metazoa</taxon>
        <taxon>Ecdysozoa</taxon>
        <taxon>Nematoda</taxon>
        <taxon>Chromadorea</taxon>
        <taxon>Rhabditida</taxon>
        <taxon>Tylenchina</taxon>
        <taxon>Tylenchomorpha</taxon>
        <taxon>Tylenchoidea</taxon>
        <taxon>Heteroderidae</taxon>
        <taxon>Heteroderinae</taxon>
        <taxon>Globodera</taxon>
    </lineage>
</organism>
<accession>A0A183CMT8</accession>
<name>A0A183CMT8_GLOPA</name>
<reference evidence="2" key="3">
    <citation type="submission" date="2016-06" db="UniProtKB">
        <authorList>
            <consortium name="WormBaseParasite"/>
        </authorList>
    </citation>
    <scope>IDENTIFICATION</scope>
</reference>
<dbReference type="WBParaSite" id="GPLIN_001419500">
    <property type="protein sequence ID" value="GPLIN_001419500"/>
    <property type="gene ID" value="GPLIN_001419500"/>
</dbReference>
<evidence type="ECO:0000313" key="1">
    <source>
        <dbReference type="Proteomes" id="UP000050741"/>
    </source>
</evidence>
<evidence type="ECO:0000313" key="2">
    <source>
        <dbReference type="WBParaSite" id="GPLIN_001419500"/>
    </source>
</evidence>
<keyword evidence="1" id="KW-1185">Reference proteome</keyword>
<reference evidence="1" key="1">
    <citation type="submission" date="2013-12" db="EMBL/GenBank/DDBJ databases">
        <authorList>
            <person name="Aslett M."/>
        </authorList>
    </citation>
    <scope>NUCLEOTIDE SEQUENCE [LARGE SCALE GENOMIC DNA]</scope>
    <source>
        <strain evidence="1">Lindley</strain>
    </source>
</reference>
<dbReference type="Proteomes" id="UP000050741">
    <property type="component" value="Unassembled WGS sequence"/>
</dbReference>